<keyword evidence="5" id="KW-0999">Mitochondrion inner membrane</keyword>
<evidence type="ECO:0000256" key="2">
    <source>
        <dbReference type="ARBA" id="ARBA00022448"/>
    </source>
</evidence>
<evidence type="ECO:0000256" key="11">
    <source>
        <dbReference type="SAM" id="Phobius"/>
    </source>
</evidence>
<keyword evidence="6 11" id="KW-1133">Transmembrane helix</keyword>
<dbReference type="AlphaFoldDB" id="Q9GPR5"/>
<evidence type="ECO:0000256" key="7">
    <source>
        <dbReference type="ARBA" id="ARBA00023128"/>
    </source>
</evidence>
<keyword evidence="4" id="KW-0677">Repeat</keyword>
<feature type="repeat" description="Solcar" evidence="9">
    <location>
        <begin position="53"/>
        <end position="146"/>
    </location>
</feature>
<evidence type="ECO:0000256" key="6">
    <source>
        <dbReference type="ARBA" id="ARBA00022989"/>
    </source>
</evidence>
<keyword evidence="3 9" id="KW-0812">Transmembrane</keyword>
<evidence type="ECO:0000256" key="8">
    <source>
        <dbReference type="ARBA" id="ARBA00023136"/>
    </source>
</evidence>
<evidence type="ECO:0000256" key="5">
    <source>
        <dbReference type="ARBA" id="ARBA00022792"/>
    </source>
</evidence>
<dbReference type="InterPro" id="IPR002067">
    <property type="entry name" value="MCP"/>
</dbReference>
<feature type="repeat" description="Solcar" evidence="9">
    <location>
        <begin position="261"/>
        <end position="350"/>
    </location>
</feature>
<dbReference type="InterPro" id="IPR049562">
    <property type="entry name" value="SLC25A33/36-like"/>
</dbReference>
<dbReference type="InterPro" id="IPR023395">
    <property type="entry name" value="MCP_dom_sf"/>
</dbReference>
<evidence type="ECO:0000313" key="12">
    <source>
        <dbReference type="EMBL" id="AAG45135.1"/>
    </source>
</evidence>
<dbReference type="InterPro" id="IPR018108">
    <property type="entry name" value="MCP_transmembrane"/>
</dbReference>
<dbReference type="PRINTS" id="PR00926">
    <property type="entry name" value="MITOCARRIER"/>
</dbReference>
<name>Q9GPR5_DICDI</name>
<accession>Q9GPR5</accession>
<dbReference type="PANTHER" id="PTHR45829">
    <property type="entry name" value="MITOCHONDRIAL CARRIER PROTEIN RIM2"/>
    <property type="match status" value="1"/>
</dbReference>
<keyword evidence="2 10" id="KW-0813">Transport</keyword>
<comment type="similarity">
    <text evidence="10">Belongs to the mitochondrial carrier (TC 2.A.29) family.</text>
</comment>
<dbReference type="Gene3D" id="1.50.40.10">
    <property type="entry name" value="Mitochondrial carrier domain"/>
    <property type="match status" value="1"/>
</dbReference>
<feature type="transmembrane region" description="Helical" evidence="11">
    <location>
        <begin position="55"/>
        <end position="76"/>
    </location>
</feature>
<keyword evidence="7" id="KW-0496">Mitochondrion</keyword>
<dbReference type="Pfam" id="PF00153">
    <property type="entry name" value="Mito_carr"/>
    <property type="match status" value="3"/>
</dbReference>
<dbReference type="PANTHER" id="PTHR45829:SF4">
    <property type="entry name" value="MITOCHONDRIAL CARRIER PROTEIN RIM2"/>
    <property type="match status" value="1"/>
</dbReference>
<comment type="subcellular location">
    <subcellularLocation>
        <location evidence="1">Mitochondrion inner membrane</location>
        <topology evidence="1">Multi-pass membrane protein</topology>
    </subcellularLocation>
</comment>
<organism evidence="12">
    <name type="scientific">Dictyostelium discoideum</name>
    <name type="common">Social amoeba</name>
    <dbReference type="NCBI Taxonomy" id="44689"/>
    <lineage>
        <taxon>Eukaryota</taxon>
        <taxon>Amoebozoa</taxon>
        <taxon>Evosea</taxon>
        <taxon>Eumycetozoa</taxon>
        <taxon>Dictyostelia</taxon>
        <taxon>Dictyosteliales</taxon>
        <taxon>Dictyosteliaceae</taxon>
        <taxon>Dictyostelium</taxon>
    </lineage>
</organism>
<dbReference type="GO" id="GO:0005743">
    <property type="term" value="C:mitochondrial inner membrane"/>
    <property type="evidence" value="ECO:0007669"/>
    <property type="project" value="UniProtKB-SubCell"/>
</dbReference>
<gene>
    <name evidence="12" type="primary">rimA</name>
</gene>
<evidence type="ECO:0000256" key="10">
    <source>
        <dbReference type="RuleBase" id="RU000488"/>
    </source>
</evidence>
<dbReference type="FunFam" id="1.50.40.10:FF:000267">
    <property type="entry name" value="Uncharacterized protein"/>
    <property type="match status" value="1"/>
</dbReference>
<evidence type="ECO:0000256" key="9">
    <source>
        <dbReference type="PROSITE-ProRule" id="PRU00282"/>
    </source>
</evidence>
<keyword evidence="8 9" id="KW-0472">Membrane</keyword>
<dbReference type="VEuPathDB" id="AmoebaDB:DDB_G0277891"/>
<proteinExistence type="inferred from homology"/>
<dbReference type="EMBL" id="AF310895">
    <property type="protein sequence ID" value="AAG45135.1"/>
    <property type="molecule type" value="Genomic_DNA"/>
</dbReference>
<dbReference type="SUPFAM" id="SSF103506">
    <property type="entry name" value="Mitochondrial carrier"/>
    <property type="match status" value="1"/>
</dbReference>
<evidence type="ECO:0000256" key="4">
    <source>
        <dbReference type="ARBA" id="ARBA00022737"/>
    </source>
</evidence>
<reference evidence="12" key="1">
    <citation type="journal article" date="2001" name="Nucleic Acids Res.">
        <title>The Dictyostelium discoideum family of Rho-related proteins.</title>
        <authorList>
            <person name="Rivero F."/>
            <person name="Dislich H."/>
            <person name="Gloeckner G."/>
            <person name="Noegel A.A."/>
        </authorList>
    </citation>
    <scope>NUCLEOTIDE SEQUENCE</scope>
    <source>
        <strain evidence="12">AX4</strain>
    </source>
</reference>
<evidence type="ECO:0000256" key="1">
    <source>
        <dbReference type="ARBA" id="ARBA00004448"/>
    </source>
</evidence>
<dbReference type="PROSITE" id="PS50920">
    <property type="entry name" value="SOLCAR"/>
    <property type="match status" value="3"/>
</dbReference>
<dbReference type="GO" id="GO:0015218">
    <property type="term" value="F:pyrimidine nucleotide transmembrane transporter activity"/>
    <property type="evidence" value="ECO:0007669"/>
    <property type="project" value="InterPro"/>
</dbReference>
<feature type="repeat" description="Solcar" evidence="9">
    <location>
        <begin position="154"/>
        <end position="245"/>
    </location>
</feature>
<feature type="transmembrane region" description="Helical" evidence="11">
    <location>
        <begin position="157"/>
        <end position="180"/>
    </location>
</feature>
<protein>
    <submittedName>
        <fullName evidence="12">RIM</fullName>
    </submittedName>
</protein>
<sequence>MFPTFINYTTLSVPNSIQIPNNLNNINNIINIQNNNNNINNNNNNNSKKKRSKNALLHFIAGGIGGAAGVICTSPLEVIKTQLQAKNSNLLVKDKPRFVPTTAYSLYHLLKRDGKSGLWKGLGAHLLGVAPARAIHFSSYSFTKSIMNKLGYTDGPILWITSAVSSGAAVAITTSPIWLIKTRMQLQTSLKNFNEGTQYRGMFHCCLSILREEGPLGFYKGLGASLISVSESAFQFVLYEGFKNRIITEKRLKGYENPNELSTSEYLISAGIAKLIAAITTYPHEVVRTRLREQTKPGVKSKYTGVIQGLTLIAREEGIRGLFGGAGPHIIRVVPNSCIMFLTYELVLDIAHGVSLLFDTNHYRQ</sequence>
<evidence type="ECO:0000256" key="3">
    <source>
        <dbReference type="ARBA" id="ARBA00022692"/>
    </source>
</evidence>